<accession>A0A7H0H9L3</accession>
<keyword evidence="1" id="KW-0812">Transmembrane</keyword>
<gene>
    <name evidence="2" type="ORF">H9L22_08270</name>
</gene>
<keyword evidence="1" id="KW-1133">Transmembrane helix</keyword>
<evidence type="ECO:0000256" key="1">
    <source>
        <dbReference type="SAM" id="Phobius"/>
    </source>
</evidence>
<dbReference type="KEGG" id="tdf:H9L22_08270"/>
<dbReference type="RefSeq" id="WP_187722319.1">
    <property type="nucleotide sequence ID" value="NZ_CP060789.1"/>
</dbReference>
<feature type="transmembrane region" description="Helical" evidence="1">
    <location>
        <begin position="84"/>
        <end position="108"/>
    </location>
</feature>
<feature type="transmembrane region" description="Helical" evidence="1">
    <location>
        <begin position="143"/>
        <end position="160"/>
    </location>
</feature>
<dbReference type="EMBL" id="CP060789">
    <property type="protein sequence ID" value="QNP57229.1"/>
    <property type="molecule type" value="Genomic_DNA"/>
</dbReference>
<keyword evidence="3" id="KW-1185">Reference proteome</keyword>
<dbReference type="InterPro" id="IPR038330">
    <property type="entry name" value="TspO/MBR-related_sf"/>
</dbReference>
<feature type="transmembrane region" description="Helical" evidence="1">
    <location>
        <begin position="166"/>
        <end position="186"/>
    </location>
</feature>
<feature type="transmembrane region" description="Helical" evidence="1">
    <location>
        <begin position="45"/>
        <end position="63"/>
    </location>
</feature>
<feature type="transmembrane region" description="Helical" evidence="1">
    <location>
        <begin position="114"/>
        <end position="136"/>
    </location>
</feature>
<keyword evidence="1" id="KW-0472">Membrane</keyword>
<proteinExistence type="predicted"/>
<feature type="transmembrane region" description="Helical" evidence="1">
    <location>
        <begin position="21"/>
        <end position="39"/>
    </location>
</feature>
<evidence type="ECO:0000313" key="3">
    <source>
        <dbReference type="Proteomes" id="UP000516117"/>
    </source>
</evidence>
<organism evidence="2 3">
    <name type="scientific">Tessaracoccus defluvii</name>
    <dbReference type="NCBI Taxonomy" id="1285901"/>
    <lineage>
        <taxon>Bacteria</taxon>
        <taxon>Bacillati</taxon>
        <taxon>Actinomycetota</taxon>
        <taxon>Actinomycetes</taxon>
        <taxon>Propionibacteriales</taxon>
        <taxon>Propionibacteriaceae</taxon>
        <taxon>Tessaracoccus</taxon>
    </lineage>
</organism>
<reference evidence="2 3" key="1">
    <citation type="submission" date="2020-08" db="EMBL/GenBank/DDBJ databases">
        <title>Genome sequence of Tessaracoccus defluvii JCM 17540T.</title>
        <authorList>
            <person name="Hyun D.-W."/>
            <person name="Bae J.-W."/>
        </authorList>
    </citation>
    <scope>NUCLEOTIDE SEQUENCE [LARGE SCALE GENOMIC DNA]</scope>
    <source>
        <strain evidence="2 3">JCM 17540</strain>
    </source>
</reference>
<evidence type="ECO:0000313" key="2">
    <source>
        <dbReference type="EMBL" id="QNP57229.1"/>
    </source>
</evidence>
<name>A0A7H0H9L3_9ACTN</name>
<dbReference type="Gene3D" id="1.20.1260.100">
    <property type="entry name" value="TspO/MBR protein"/>
    <property type="match status" value="1"/>
</dbReference>
<sequence length="208" mass="21332">MGLIAFVIWQWFHPGSERATRITWLTAASMILNAIWLGVTQVGWLWPSVVVILTLAVVLGLLLRCLGESRPTSTLEAVVVDGTFGVYLGWVAVASVANVTAVLVASGVDPGEGVATVLAVVVLAVAVALGAVFALALAARWTVAAAMAWALAWIAVGRLTSGPASVTVAVAAVVSALAILAVTAYARHRHAGGTTRVPANAPDGRVHA</sequence>
<dbReference type="AlphaFoldDB" id="A0A7H0H9L3"/>
<protein>
    <submittedName>
        <fullName evidence="2">Tryptophan-rich sensory protein</fullName>
    </submittedName>
</protein>
<dbReference type="Proteomes" id="UP000516117">
    <property type="component" value="Chromosome"/>
</dbReference>